<comment type="caution">
    <text evidence="1">The sequence shown here is derived from an EMBL/GenBank/DDBJ whole genome shotgun (WGS) entry which is preliminary data.</text>
</comment>
<accession>A0A1Y2H5P5</accession>
<gene>
    <name evidence="1" type="ORF">BCR44DRAFT_1447428</name>
</gene>
<reference evidence="1 2" key="1">
    <citation type="submission" date="2016-07" db="EMBL/GenBank/DDBJ databases">
        <title>Pervasive Adenine N6-methylation of Active Genes in Fungi.</title>
        <authorList>
            <consortium name="DOE Joint Genome Institute"/>
            <person name="Mondo S.J."/>
            <person name="Dannebaum R.O."/>
            <person name="Kuo R.C."/>
            <person name="Labutti K."/>
            <person name="Haridas S."/>
            <person name="Kuo A."/>
            <person name="Salamov A."/>
            <person name="Ahrendt S.R."/>
            <person name="Lipzen A."/>
            <person name="Sullivan W."/>
            <person name="Andreopoulos W.B."/>
            <person name="Clum A."/>
            <person name="Lindquist E."/>
            <person name="Daum C."/>
            <person name="Ramamoorthy G.K."/>
            <person name="Gryganskyi A."/>
            <person name="Culley D."/>
            <person name="Magnuson J.K."/>
            <person name="James T.Y."/>
            <person name="O'Malley M.A."/>
            <person name="Stajich J.E."/>
            <person name="Spatafora J.W."/>
            <person name="Visel A."/>
            <person name="Grigoriev I.V."/>
        </authorList>
    </citation>
    <scope>NUCLEOTIDE SEQUENCE [LARGE SCALE GENOMIC DNA]</scope>
    <source>
        <strain evidence="1 2">PL171</strain>
    </source>
</reference>
<name>A0A1Y2H5P5_9FUNG</name>
<sequence>MAASQSANTTGSKVLDMSDMMTVSDMERCRIQTVVRVDGAEVNVRESKGTGRPEREHPFWREWEGPAGIYM</sequence>
<organism evidence="1 2">
    <name type="scientific">Catenaria anguillulae PL171</name>
    <dbReference type="NCBI Taxonomy" id="765915"/>
    <lineage>
        <taxon>Eukaryota</taxon>
        <taxon>Fungi</taxon>
        <taxon>Fungi incertae sedis</taxon>
        <taxon>Blastocladiomycota</taxon>
        <taxon>Blastocladiomycetes</taxon>
        <taxon>Blastocladiales</taxon>
        <taxon>Catenariaceae</taxon>
        <taxon>Catenaria</taxon>
    </lineage>
</organism>
<proteinExistence type="predicted"/>
<protein>
    <submittedName>
        <fullName evidence="1">Uncharacterized protein</fullName>
    </submittedName>
</protein>
<dbReference type="Proteomes" id="UP000193411">
    <property type="component" value="Unassembled WGS sequence"/>
</dbReference>
<dbReference type="EMBL" id="MCFL01000121">
    <property type="protein sequence ID" value="ORZ29907.1"/>
    <property type="molecule type" value="Genomic_DNA"/>
</dbReference>
<evidence type="ECO:0000313" key="2">
    <source>
        <dbReference type="Proteomes" id="UP000193411"/>
    </source>
</evidence>
<evidence type="ECO:0000313" key="1">
    <source>
        <dbReference type="EMBL" id="ORZ29907.1"/>
    </source>
</evidence>
<keyword evidence="2" id="KW-1185">Reference proteome</keyword>
<dbReference type="AlphaFoldDB" id="A0A1Y2H5P5"/>